<organism evidence="3 4">
    <name type="scientific">Streptomonospora mangrovi</name>
    <dbReference type="NCBI Taxonomy" id="2883123"/>
    <lineage>
        <taxon>Bacteria</taxon>
        <taxon>Bacillati</taxon>
        <taxon>Actinomycetota</taxon>
        <taxon>Actinomycetes</taxon>
        <taxon>Streptosporangiales</taxon>
        <taxon>Nocardiopsidaceae</taxon>
        <taxon>Streptomonospora</taxon>
    </lineage>
</organism>
<dbReference type="CDD" id="cd16936">
    <property type="entry name" value="HATPase_RsbW-like"/>
    <property type="match status" value="1"/>
</dbReference>
<dbReference type="Pfam" id="PF13581">
    <property type="entry name" value="HATPase_c_2"/>
    <property type="match status" value="1"/>
</dbReference>
<feature type="domain" description="Histidine kinase/HSP90-like ATPase" evidence="2">
    <location>
        <begin position="52"/>
        <end position="149"/>
    </location>
</feature>
<dbReference type="PANTHER" id="PTHR35526:SF3">
    <property type="entry name" value="ANTI-SIGMA-F FACTOR RSBW"/>
    <property type="match status" value="1"/>
</dbReference>
<keyword evidence="4" id="KW-1185">Reference proteome</keyword>
<reference evidence="3" key="1">
    <citation type="submission" date="2021-10" db="EMBL/GenBank/DDBJ databases">
        <title>Streptomonospora sp. nov., isolated from mangrove soil.</title>
        <authorList>
            <person name="Chen X."/>
            <person name="Ge X."/>
            <person name="Liu W."/>
        </authorList>
    </citation>
    <scope>NUCLEOTIDE SEQUENCE</scope>
    <source>
        <strain evidence="3">S1-112</strain>
    </source>
</reference>
<keyword evidence="1" id="KW-0723">Serine/threonine-protein kinase</keyword>
<proteinExistence type="predicted"/>
<evidence type="ECO:0000259" key="2">
    <source>
        <dbReference type="Pfam" id="PF13581"/>
    </source>
</evidence>
<dbReference type="InterPro" id="IPR036890">
    <property type="entry name" value="HATPase_C_sf"/>
</dbReference>
<dbReference type="SUPFAM" id="SSF55874">
    <property type="entry name" value="ATPase domain of HSP90 chaperone/DNA topoisomerase II/histidine kinase"/>
    <property type="match status" value="1"/>
</dbReference>
<evidence type="ECO:0000256" key="1">
    <source>
        <dbReference type="ARBA" id="ARBA00022527"/>
    </source>
</evidence>
<keyword evidence="1" id="KW-0808">Transferase</keyword>
<protein>
    <submittedName>
        <fullName evidence="3">ATP-binding protein</fullName>
    </submittedName>
</protein>
<dbReference type="RefSeq" id="WP_270070496.1">
    <property type="nucleotide sequence ID" value="NZ_JAJAQC010000003.1"/>
</dbReference>
<dbReference type="Gene3D" id="3.30.565.10">
    <property type="entry name" value="Histidine kinase-like ATPase, C-terminal domain"/>
    <property type="match status" value="1"/>
</dbReference>
<accession>A0A9X3NGK8</accession>
<dbReference type="AlphaFoldDB" id="A0A9X3NGK8"/>
<dbReference type="InterPro" id="IPR003594">
    <property type="entry name" value="HATPase_dom"/>
</dbReference>
<dbReference type="EMBL" id="JAJAQC010000003">
    <property type="protein sequence ID" value="MDA0563212.1"/>
    <property type="molecule type" value="Genomic_DNA"/>
</dbReference>
<dbReference type="GO" id="GO:0004674">
    <property type="term" value="F:protein serine/threonine kinase activity"/>
    <property type="evidence" value="ECO:0007669"/>
    <property type="project" value="UniProtKB-KW"/>
</dbReference>
<evidence type="ECO:0000313" key="3">
    <source>
        <dbReference type="EMBL" id="MDA0563212.1"/>
    </source>
</evidence>
<dbReference type="GO" id="GO:0005524">
    <property type="term" value="F:ATP binding"/>
    <property type="evidence" value="ECO:0007669"/>
    <property type="project" value="UniProtKB-KW"/>
</dbReference>
<dbReference type="PANTHER" id="PTHR35526">
    <property type="entry name" value="ANTI-SIGMA-F FACTOR RSBW-RELATED"/>
    <property type="match status" value="1"/>
</dbReference>
<dbReference type="Proteomes" id="UP001140076">
    <property type="component" value="Unassembled WGS sequence"/>
</dbReference>
<gene>
    <name evidence="3" type="ORF">LG943_02535</name>
</gene>
<name>A0A9X3NGK8_9ACTN</name>
<dbReference type="InterPro" id="IPR050267">
    <property type="entry name" value="Anti-sigma-factor_SerPK"/>
</dbReference>
<evidence type="ECO:0000313" key="4">
    <source>
        <dbReference type="Proteomes" id="UP001140076"/>
    </source>
</evidence>
<keyword evidence="1" id="KW-0418">Kinase</keyword>
<comment type="caution">
    <text evidence="3">The sequence shown here is derived from an EMBL/GenBank/DDBJ whole genome shotgun (WGS) entry which is preliminary data.</text>
</comment>
<keyword evidence="3" id="KW-0067">ATP-binding</keyword>
<keyword evidence="3" id="KW-0547">Nucleotide-binding</keyword>
<sequence length="172" mass="18903">MERLDDGDCSGPFAAPSPRAWWSTVLLNGAPDPTGRARAAHADHLFFHLETDPVAPAAAREIAARVLREWHMAALVPDVELVVSELVTNALRHGSPPGRPGVPDDPIRMGLLRRGGEFVCAVRDRGERMPIPREPDLRLENGRGLHLVACFCRAWGVLPVLPQGKYVWASFH</sequence>